<dbReference type="InterPro" id="IPR022064">
    <property type="entry name" value="DUF3619"/>
</dbReference>
<protein>
    <submittedName>
        <fullName evidence="1">Uncharacterized protein DUF3619</fullName>
    </submittedName>
</protein>
<evidence type="ECO:0000313" key="1">
    <source>
        <dbReference type="EMBL" id="TDR33062.1"/>
    </source>
</evidence>
<proteinExistence type="predicted"/>
<comment type="caution">
    <text evidence="1">The sequence shown here is derived from an EMBL/GenBank/DDBJ whole genome shotgun (WGS) entry which is preliminary data.</text>
</comment>
<dbReference type="Pfam" id="PF12279">
    <property type="entry name" value="DUF3619"/>
    <property type="match status" value="1"/>
</dbReference>
<accession>A0A4R6YBP0</accession>
<dbReference type="OrthoDB" id="8562153at2"/>
<gene>
    <name evidence="1" type="ORF">DFR44_101112</name>
</gene>
<dbReference type="Proteomes" id="UP000294480">
    <property type="component" value="Unassembled WGS sequence"/>
</dbReference>
<evidence type="ECO:0000313" key="2">
    <source>
        <dbReference type="Proteomes" id="UP000294480"/>
    </source>
</evidence>
<dbReference type="EMBL" id="SNZE01000001">
    <property type="protein sequence ID" value="TDR33062.1"/>
    <property type="molecule type" value="Genomic_DNA"/>
</dbReference>
<name>A0A4R6YBP0_9BURK</name>
<reference evidence="1 2" key="1">
    <citation type="submission" date="2019-03" db="EMBL/GenBank/DDBJ databases">
        <title>Genomic Encyclopedia of Type Strains, Phase IV (KMG-IV): sequencing the most valuable type-strain genomes for metagenomic binning, comparative biology and taxonomic classification.</title>
        <authorList>
            <person name="Goeker M."/>
        </authorList>
    </citation>
    <scope>NUCLEOTIDE SEQUENCE [LARGE SCALE GENOMIC DNA]</scope>
    <source>
        <strain evidence="1 2">DSM 102852</strain>
    </source>
</reference>
<keyword evidence="2" id="KW-1185">Reference proteome</keyword>
<dbReference type="RefSeq" id="WP_133618752.1">
    <property type="nucleotide sequence ID" value="NZ_SNZE01000001.1"/>
</dbReference>
<organism evidence="1 2">
    <name type="scientific">Hydromonas duriensis</name>
    <dbReference type="NCBI Taxonomy" id="1527608"/>
    <lineage>
        <taxon>Bacteria</taxon>
        <taxon>Pseudomonadati</taxon>
        <taxon>Pseudomonadota</taxon>
        <taxon>Betaproteobacteria</taxon>
        <taxon>Burkholderiales</taxon>
        <taxon>Burkholderiaceae</taxon>
        <taxon>Hydromonas</taxon>
    </lineage>
</organism>
<sequence length="179" mass="19833">MNPTQHSIQKTTDLTLKELAQAVRLTRRTLDSSVEHLTYDINERLRAARVQALSQTSTSLVKNNPQHNDGMLDWLQRMPSLAKVLFAAPTLCLALIAVETTQNNVTIDSPMSPTALSSPTDSVNALNIDAILQEQVPLQAYLNQDFNNFIEKDKQNTSNHSSTGTANHAEKNTLIQALR</sequence>
<dbReference type="AlphaFoldDB" id="A0A4R6YBP0"/>